<dbReference type="EMBL" id="AAWS01000036">
    <property type="protein sequence ID" value="EAY26251.1"/>
    <property type="molecule type" value="Genomic_DNA"/>
</dbReference>
<feature type="coiled-coil region" evidence="8">
    <location>
        <begin position="390"/>
        <end position="420"/>
    </location>
</feature>
<keyword evidence="8" id="KW-0175">Coiled coil</keyword>
<comment type="similarity">
    <text evidence="1">Belongs to the N(4)/N(6)-methyltransferase family.</text>
</comment>
<gene>
    <name evidence="10" type="ORF">M23134_01573</name>
</gene>
<evidence type="ECO:0000256" key="3">
    <source>
        <dbReference type="ARBA" id="ARBA00022603"/>
    </source>
</evidence>
<proteinExistence type="inferred from homology"/>
<dbReference type="GO" id="GO:0009307">
    <property type="term" value="P:DNA restriction-modification system"/>
    <property type="evidence" value="ECO:0007669"/>
    <property type="project" value="UniProtKB-KW"/>
</dbReference>
<dbReference type="InterPro" id="IPR003356">
    <property type="entry name" value="DNA_methylase_A-5"/>
</dbReference>
<reference evidence="10 11" key="1">
    <citation type="submission" date="2007-01" db="EMBL/GenBank/DDBJ databases">
        <authorList>
            <person name="Haygood M."/>
            <person name="Podell S."/>
            <person name="Anderson C."/>
            <person name="Hopkinson B."/>
            <person name="Roe K."/>
            <person name="Barbeau K."/>
            <person name="Gaasterland T."/>
            <person name="Ferriera S."/>
            <person name="Johnson J."/>
            <person name="Kravitz S."/>
            <person name="Beeson K."/>
            <person name="Sutton G."/>
            <person name="Rogers Y.-H."/>
            <person name="Friedman R."/>
            <person name="Frazier M."/>
            <person name="Venter J.C."/>
        </authorList>
    </citation>
    <scope>NUCLEOTIDE SEQUENCE [LARGE SCALE GENOMIC DNA]</scope>
    <source>
        <strain evidence="10 11">ATCC 23134</strain>
    </source>
</reference>
<dbReference type="OrthoDB" id="9798439at2"/>
<evidence type="ECO:0000256" key="2">
    <source>
        <dbReference type="ARBA" id="ARBA00011900"/>
    </source>
</evidence>
<keyword evidence="11" id="KW-1185">Reference proteome</keyword>
<comment type="catalytic activity">
    <reaction evidence="7">
        <text>a 2'-deoxyadenosine in DNA + S-adenosyl-L-methionine = an N(6)-methyl-2'-deoxyadenosine in DNA + S-adenosyl-L-homocysteine + H(+)</text>
        <dbReference type="Rhea" id="RHEA:15197"/>
        <dbReference type="Rhea" id="RHEA-COMP:12418"/>
        <dbReference type="Rhea" id="RHEA-COMP:12419"/>
        <dbReference type="ChEBI" id="CHEBI:15378"/>
        <dbReference type="ChEBI" id="CHEBI:57856"/>
        <dbReference type="ChEBI" id="CHEBI:59789"/>
        <dbReference type="ChEBI" id="CHEBI:90615"/>
        <dbReference type="ChEBI" id="CHEBI:90616"/>
        <dbReference type="EC" id="2.1.1.72"/>
    </reaction>
</comment>
<dbReference type="InterPro" id="IPR051537">
    <property type="entry name" value="DNA_Adenine_Mtase"/>
</dbReference>
<evidence type="ECO:0000259" key="9">
    <source>
        <dbReference type="Pfam" id="PF02384"/>
    </source>
</evidence>
<dbReference type="GO" id="GO:0009007">
    <property type="term" value="F:site-specific DNA-methyltransferase (adenine-specific) activity"/>
    <property type="evidence" value="ECO:0007669"/>
    <property type="project" value="UniProtKB-EC"/>
</dbReference>
<keyword evidence="3" id="KW-0489">Methyltransferase</keyword>
<dbReference type="SUPFAM" id="SSF53335">
    <property type="entry name" value="S-adenosyl-L-methionine-dependent methyltransferases"/>
    <property type="match status" value="1"/>
</dbReference>
<keyword evidence="4" id="KW-0808">Transferase</keyword>
<evidence type="ECO:0000256" key="4">
    <source>
        <dbReference type="ARBA" id="ARBA00022679"/>
    </source>
</evidence>
<keyword evidence="6" id="KW-0680">Restriction system</keyword>
<evidence type="ECO:0000313" key="11">
    <source>
        <dbReference type="Proteomes" id="UP000004095"/>
    </source>
</evidence>
<feature type="domain" description="DNA methylase adenine-specific" evidence="9">
    <location>
        <begin position="253"/>
        <end position="395"/>
    </location>
</feature>
<evidence type="ECO:0000256" key="1">
    <source>
        <dbReference type="ARBA" id="ARBA00006594"/>
    </source>
</evidence>
<dbReference type="AlphaFoldDB" id="A1ZTJ1"/>
<accession>A1ZTJ1</accession>
<comment type="caution">
    <text evidence="10">The sequence shown here is derived from an EMBL/GenBank/DDBJ whole genome shotgun (WGS) entry which is preliminary data.</text>
</comment>
<evidence type="ECO:0000313" key="10">
    <source>
        <dbReference type="EMBL" id="EAY26251.1"/>
    </source>
</evidence>
<evidence type="ECO:0000256" key="6">
    <source>
        <dbReference type="ARBA" id="ARBA00022747"/>
    </source>
</evidence>
<dbReference type="eggNOG" id="COG0286">
    <property type="taxonomic scope" value="Bacteria"/>
</dbReference>
<dbReference type="RefSeq" id="WP_002701242.1">
    <property type="nucleotide sequence ID" value="NZ_AAWS01000036.1"/>
</dbReference>
<dbReference type="GO" id="GO:0003677">
    <property type="term" value="F:DNA binding"/>
    <property type="evidence" value="ECO:0007669"/>
    <property type="project" value="InterPro"/>
</dbReference>
<dbReference type="GO" id="GO:0032259">
    <property type="term" value="P:methylation"/>
    <property type="evidence" value="ECO:0007669"/>
    <property type="project" value="UniProtKB-KW"/>
</dbReference>
<dbReference type="PANTHER" id="PTHR42933">
    <property type="entry name" value="SLR6095 PROTEIN"/>
    <property type="match status" value="1"/>
</dbReference>
<dbReference type="GO" id="GO:0008170">
    <property type="term" value="F:N-methyltransferase activity"/>
    <property type="evidence" value="ECO:0007669"/>
    <property type="project" value="InterPro"/>
</dbReference>
<evidence type="ECO:0000256" key="8">
    <source>
        <dbReference type="SAM" id="Coils"/>
    </source>
</evidence>
<evidence type="ECO:0000256" key="7">
    <source>
        <dbReference type="ARBA" id="ARBA00047942"/>
    </source>
</evidence>
<name>A1ZTJ1_MICM2</name>
<dbReference type="Gene3D" id="3.40.50.150">
    <property type="entry name" value="Vaccinia Virus protein VP39"/>
    <property type="match status" value="1"/>
</dbReference>
<dbReference type="InterPro" id="IPR029063">
    <property type="entry name" value="SAM-dependent_MTases_sf"/>
</dbReference>
<dbReference type="Proteomes" id="UP000004095">
    <property type="component" value="Unassembled WGS sequence"/>
</dbReference>
<protein>
    <recommendedName>
        <fullName evidence="2">site-specific DNA-methyltransferase (adenine-specific)</fullName>
        <ecNumber evidence="2">2.1.1.72</ecNumber>
    </recommendedName>
</protein>
<dbReference type="EC" id="2.1.1.72" evidence="2"/>
<keyword evidence="5" id="KW-0949">S-adenosyl-L-methionine</keyword>
<dbReference type="PANTHER" id="PTHR42933:SF3">
    <property type="entry name" value="TYPE I RESTRICTION ENZYME MJAVIII METHYLASE SUBUNIT"/>
    <property type="match status" value="1"/>
</dbReference>
<sequence length="431" mass="49152">MKQSKKTKLLQEFEELSQKQSNEYIGLQLFLLVWAQAGKRLKLPKNLDIMPFLRGMYSTIEELKEVADKLGAHLGIDQAVPFRNLLNLSKRFVDAEAIAHWRSIINRLWQRPAPPEDWQQIYVQVVNQYLTHPSATDGWGDPVGFNQLLATLAARLSPELRSLYCPFAYGNGIALALHQQKPSTSRELWALDQVTDAHLISQCTAFVMGWQNTHLDIGPFLRVKDYALTPVDTVLGILPVRKQHPHSLVSELLPYIKQARMSALVTSAAILYKGSPRNEYEVANLRIELLKSGMLRAIVALPSNQKFYSRIKMVMLVFDTSQRFDEVVVINAEHINQAKTRYKTLETEDIEKIVNTIEQRKEVEFFSKVYKNEQLYDAHMGMNIAALVPAKATKEELKSLEELAQEEQTLKTRLAELRGTLDNNIGDLLDL</sequence>
<evidence type="ECO:0000256" key="5">
    <source>
        <dbReference type="ARBA" id="ARBA00022691"/>
    </source>
</evidence>
<organism evidence="10 11">
    <name type="scientific">Microscilla marina ATCC 23134</name>
    <dbReference type="NCBI Taxonomy" id="313606"/>
    <lineage>
        <taxon>Bacteria</taxon>
        <taxon>Pseudomonadati</taxon>
        <taxon>Bacteroidota</taxon>
        <taxon>Cytophagia</taxon>
        <taxon>Cytophagales</taxon>
        <taxon>Microscillaceae</taxon>
        <taxon>Microscilla</taxon>
    </lineage>
</organism>
<dbReference type="Pfam" id="PF02384">
    <property type="entry name" value="N6_Mtase"/>
    <property type="match status" value="1"/>
</dbReference>